<dbReference type="SUPFAM" id="SSF101941">
    <property type="entry name" value="NAC domain"/>
    <property type="match status" value="2"/>
</dbReference>
<keyword evidence="2" id="KW-0238">DNA-binding</keyword>
<proteinExistence type="predicted"/>
<name>A0A438KEU7_VITVI</name>
<comment type="caution">
    <text evidence="7">The sequence shown here is derived from an EMBL/GenBank/DDBJ whole genome shotgun (WGS) entry which is preliminary data.</text>
</comment>
<feature type="domain" description="NAC" evidence="6">
    <location>
        <begin position="35"/>
        <end position="256"/>
    </location>
</feature>
<evidence type="ECO:0000256" key="5">
    <source>
        <dbReference type="SAM" id="MobiDB-lite"/>
    </source>
</evidence>
<evidence type="ECO:0000256" key="4">
    <source>
        <dbReference type="ARBA" id="ARBA00023242"/>
    </source>
</evidence>
<protein>
    <submittedName>
        <fullName evidence="7">NAC domain-containing protein 55</fullName>
    </submittedName>
</protein>
<evidence type="ECO:0000256" key="1">
    <source>
        <dbReference type="ARBA" id="ARBA00023015"/>
    </source>
</evidence>
<evidence type="ECO:0000259" key="6">
    <source>
        <dbReference type="PROSITE" id="PS51005"/>
    </source>
</evidence>
<dbReference type="AlphaFoldDB" id="A0A438KEU7"/>
<dbReference type="Proteomes" id="UP000288805">
    <property type="component" value="Unassembled WGS sequence"/>
</dbReference>
<dbReference type="PROSITE" id="PS51005">
    <property type="entry name" value="NAC"/>
    <property type="match status" value="1"/>
</dbReference>
<sequence length="437" mass="49639">MNLLELGEDASLQTAPQEVQNNHSEYGKHFDLISLPPGYRFNPTDAEIIVFYLRKKVDHQPLPPNKIIEVNLYAYDPEELAGEVCGSCIFNMNGGDQIWSFGQSLERKRRREKNVGFSHHAQISSNVRFHFVRGPIELKFEGEVRGSSRYKPSGNGEWFYFTPRDKKYRNGQRPNRSVGGGYWKATGADKEIKFEDRTVGYRKVLVFYRGSAPKGVKTNWIMHEFRVAEPPPEPPRRTGVNDMRLDECVLCKVYKKDERVSKRSRHESGVDESGPSRSKIPRLDRNPNPNEANNQHTVGGGMDSGEDRNSYQYNQNINSHQALQNQQQLQQPIIQMPSANAVFSQDNLQVLPPAGTDVSFHGHNSNLMQSMEYPFPDHSRGMYSEFDNTGFASTMNLNPGYVTGVNIGNANLDSTTDYKMPSLNPIRSANFSSPRLW</sequence>
<evidence type="ECO:0000313" key="7">
    <source>
        <dbReference type="EMBL" id="RVX19717.1"/>
    </source>
</evidence>
<dbReference type="Gene3D" id="2.170.150.80">
    <property type="entry name" value="NAC domain"/>
    <property type="match status" value="2"/>
</dbReference>
<gene>
    <name evidence="7" type="primary">NAC055_1</name>
    <name evidence="7" type="ORF">CK203_005032</name>
</gene>
<feature type="region of interest" description="Disordered" evidence="5">
    <location>
        <begin position="260"/>
        <end position="311"/>
    </location>
</feature>
<reference evidence="7 8" key="1">
    <citation type="journal article" date="2018" name="PLoS Genet.">
        <title>Population sequencing reveals clonal diversity and ancestral inbreeding in the grapevine cultivar Chardonnay.</title>
        <authorList>
            <person name="Roach M.J."/>
            <person name="Johnson D.L."/>
            <person name="Bohlmann J."/>
            <person name="van Vuuren H.J."/>
            <person name="Jones S.J."/>
            <person name="Pretorius I.S."/>
            <person name="Schmidt S.A."/>
            <person name="Borneman A.R."/>
        </authorList>
    </citation>
    <scope>NUCLEOTIDE SEQUENCE [LARGE SCALE GENOMIC DNA]</scope>
    <source>
        <strain evidence="8">cv. Chardonnay</strain>
        <tissue evidence="7">Leaf</tissue>
    </source>
</reference>
<dbReference type="GO" id="GO:0003677">
    <property type="term" value="F:DNA binding"/>
    <property type="evidence" value="ECO:0007669"/>
    <property type="project" value="UniProtKB-KW"/>
</dbReference>
<dbReference type="EMBL" id="QGNW01000008">
    <property type="protein sequence ID" value="RVX19717.1"/>
    <property type="molecule type" value="Genomic_DNA"/>
</dbReference>
<keyword evidence="4" id="KW-0539">Nucleus</keyword>
<evidence type="ECO:0000313" key="8">
    <source>
        <dbReference type="Proteomes" id="UP000288805"/>
    </source>
</evidence>
<dbReference type="GO" id="GO:0006355">
    <property type="term" value="P:regulation of DNA-templated transcription"/>
    <property type="evidence" value="ECO:0007669"/>
    <property type="project" value="InterPro"/>
</dbReference>
<keyword evidence="3" id="KW-0804">Transcription</keyword>
<feature type="compositionally biased region" description="Basic and acidic residues" evidence="5">
    <location>
        <begin position="260"/>
        <end position="269"/>
    </location>
</feature>
<keyword evidence="1" id="KW-0805">Transcription regulation</keyword>
<dbReference type="PANTHER" id="PTHR31719">
    <property type="entry name" value="NAC TRANSCRIPTION FACTOR 56"/>
    <property type="match status" value="1"/>
</dbReference>
<evidence type="ECO:0000256" key="3">
    <source>
        <dbReference type="ARBA" id="ARBA00023163"/>
    </source>
</evidence>
<dbReference type="InterPro" id="IPR003441">
    <property type="entry name" value="NAC-dom"/>
</dbReference>
<feature type="compositionally biased region" description="Polar residues" evidence="5">
    <location>
        <begin position="287"/>
        <end position="297"/>
    </location>
</feature>
<dbReference type="InterPro" id="IPR036093">
    <property type="entry name" value="NAC_dom_sf"/>
</dbReference>
<evidence type="ECO:0000256" key="2">
    <source>
        <dbReference type="ARBA" id="ARBA00023125"/>
    </source>
</evidence>
<accession>A0A438KEU7</accession>
<dbReference type="Pfam" id="PF02365">
    <property type="entry name" value="NAM"/>
    <property type="match status" value="2"/>
</dbReference>
<organism evidence="7 8">
    <name type="scientific">Vitis vinifera</name>
    <name type="common">Grape</name>
    <dbReference type="NCBI Taxonomy" id="29760"/>
    <lineage>
        <taxon>Eukaryota</taxon>
        <taxon>Viridiplantae</taxon>
        <taxon>Streptophyta</taxon>
        <taxon>Embryophyta</taxon>
        <taxon>Tracheophyta</taxon>
        <taxon>Spermatophyta</taxon>
        <taxon>Magnoliopsida</taxon>
        <taxon>eudicotyledons</taxon>
        <taxon>Gunneridae</taxon>
        <taxon>Pentapetalae</taxon>
        <taxon>rosids</taxon>
        <taxon>Vitales</taxon>
        <taxon>Vitaceae</taxon>
        <taxon>Viteae</taxon>
        <taxon>Vitis</taxon>
    </lineage>
</organism>
<dbReference type="PANTHER" id="PTHR31719:SF179">
    <property type="entry name" value="OS08G0148400 PROTEIN"/>
    <property type="match status" value="1"/>
</dbReference>